<reference evidence="1" key="2">
    <citation type="journal article" date="2015" name="Fish Shellfish Immunol.">
        <title>Early steps in the European eel (Anguilla anguilla)-Vibrio vulnificus interaction in the gills: Role of the RtxA13 toxin.</title>
        <authorList>
            <person name="Callol A."/>
            <person name="Pajuelo D."/>
            <person name="Ebbesson L."/>
            <person name="Teles M."/>
            <person name="MacKenzie S."/>
            <person name="Amaro C."/>
        </authorList>
    </citation>
    <scope>NUCLEOTIDE SEQUENCE</scope>
</reference>
<accession>A0A0E9PIX8</accession>
<dbReference type="AlphaFoldDB" id="A0A0E9PIX8"/>
<reference evidence="1" key="1">
    <citation type="submission" date="2014-11" db="EMBL/GenBank/DDBJ databases">
        <authorList>
            <person name="Amaro Gonzalez C."/>
        </authorList>
    </citation>
    <scope>NUCLEOTIDE SEQUENCE</scope>
</reference>
<sequence length="31" mass="3615">MTRCDVDSSPIFNSIKYFMPRGRVILCVTKH</sequence>
<proteinExistence type="predicted"/>
<evidence type="ECO:0000313" key="1">
    <source>
        <dbReference type="EMBL" id="JAH04479.1"/>
    </source>
</evidence>
<name>A0A0E9PIX8_ANGAN</name>
<protein>
    <submittedName>
        <fullName evidence="1">Uncharacterized protein</fullName>
    </submittedName>
</protein>
<dbReference type="EMBL" id="GBXM01104098">
    <property type="protein sequence ID" value="JAH04479.1"/>
    <property type="molecule type" value="Transcribed_RNA"/>
</dbReference>
<organism evidence="1">
    <name type="scientific">Anguilla anguilla</name>
    <name type="common">European freshwater eel</name>
    <name type="synonym">Muraena anguilla</name>
    <dbReference type="NCBI Taxonomy" id="7936"/>
    <lineage>
        <taxon>Eukaryota</taxon>
        <taxon>Metazoa</taxon>
        <taxon>Chordata</taxon>
        <taxon>Craniata</taxon>
        <taxon>Vertebrata</taxon>
        <taxon>Euteleostomi</taxon>
        <taxon>Actinopterygii</taxon>
        <taxon>Neopterygii</taxon>
        <taxon>Teleostei</taxon>
        <taxon>Anguilliformes</taxon>
        <taxon>Anguillidae</taxon>
        <taxon>Anguilla</taxon>
    </lineage>
</organism>